<dbReference type="Proteomes" id="UP000825679">
    <property type="component" value="Chromosome"/>
</dbReference>
<keyword evidence="3" id="KW-0732">Signal</keyword>
<name>A0ABX8Z4B9_9NEIS</name>
<dbReference type="InterPro" id="IPR036779">
    <property type="entry name" value="LysM_dom_sf"/>
</dbReference>
<gene>
    <name evidence="5" type="ORF">K4H28_09885</name>
</gene>
<reference evidence="5 6" key="1">
    <citation type="submission" date="2021-08" db="EMBL/GenBank/DDBJ databases">
        <title>complete genome sequencing of Deefgea sp. D25.</title>
        <authorList>
            <person name="Bae J.-W."/>
            <person name="Gim D.-H."/>
        </authorList>
    </citation>
    <scope>NUCLEOTIDE SEQUENCE [LARGE SCALE GENOMIC DNA]</scope>
    <source>
        <strain evidence="5 6">D25</strain>
    </source>
</reference>
<protein>
    <submittedName>
        <fullName evidence="5">Peptidoglycan DD-metalloendopeptidase family protein</fullName>
    </submittedName>
</protein>
<feature type="chain" id="PRO_5046484814" evidence="3">
    <location>
        <begin position="21"/>
        <end position="227"/>
    </location>
</feature>
<dbReference type="PANTHER" id="PTHR21666">
    <property type="entry name" value="PEPTIDASE-RELATED"/>
    <property type="match status" value="1"/>
</dbReference>
<dbReference type="Gene3D" id="2.70.70.10">
    <property type="entry name" value="Glucose Permease (Domain IIA)"/>
    <property type="match status" value="1"/>
</dbReference>
<dbReference type="Gene3D" id="3.10.350.10">
    <property type="entry name" value="LysM domain"/>
    <property type="match status" value="1"/>
</dbReference>
<evidence type="ECO:0000259" key="4">
    <source>
        <dbReference type="PROSITE" id="PS51782"/>
    </source>
</evidence>
<comment type="similarity">
    <text evidence="1">Belongs to the E.coli NlpD/Haemophilus LppB family.</text>
</comment>
<dbReference type="PROSITE" id="PS51257">
    <property type="entry name" value="PROKAR_LIPOPROTEIN"/>
    <property type="match status" value="1"/>
</dbReference>
<feature type="compositionally biased region" description="Polar residues" evidence="2">
    <location>
        <begin position="82"/>
        <end position="92"/>
    </location>
</feature>
<dbReference type="CDD" id="cd12797">
    <property type="entry name" value="M23_peptidase"/>
    <property type="match status" value="1"/>
</dbReference>
<dbReference type="Pfam" id="PF01476">
    <property type="entry name" value="LysM"/>
    <property type="match status" value="1"/>
</dbReference>
<feature type="domain" description="LysM" evidence="4">
    <location>
        <begin position="30"/>
        <end position="74"/>
    </location>
</feature>
<dbReference type="EMBL" id="CP081150">
    <property type="protein sequence ID" value="QZA76640.1"/>
    <property type="molecule type" value="Genomic_DNA"/>
</dbReference>
<dbReference type="InterPro" id="IPR018392">
    <property type="entry name" value="LysM"/>
</dbReference>
<organism evidence="5 6">
    <name type="scientific">Deefgea tanakiae</name>
    <dbReference type="NCBI Taxonomy" id="2865840"/>
    <lineage>
        <taxon>Bacteria</taxon>
        <taxon>Pseudomonadati</taxon>
        <taxon>Pseudomonadota</taxon>
        <taxon>Betaproteobacteria</taxon>
        <taxon>Neisseriales</taxon>
        <taxon>Chitinibacteraceae</taxon>
        <taxon>Deefgea</taxon>
    </lineage>
</organism>
<evidence type="ECO:0000313" key="5">
    <source>
        <dbReference type="EMBL" id="QZA76640.1"/>
    </source>
</evidence>
<dbReference type="InterPro" id="IPR011055">
    <property type="entry name" value="Dup_hybrid_motif"/>
</dbReference>
<dbReference type="InterPro" id="IPR050570">
    <property type="entry name" value="Cell_wall_metabolism_enzyme"/>
</dbReference>
<accession>A0ABX8Z4B9</accession>
<dbReference type="InterPro" id="IPR016047">
    <property type="entry name" value="M23ase_b-sheet_dom"/>
</dbReference>
<dbReference type="Pfam" id="PF01551">
    <property type="entry name" value="Peptidase_M23"/>
    <property type="match status" value="1"/>
</dbReference>
<feature type="signal peptide" evidence="3">
    <location>
        <begin position="1"/>
        <end position="20"/>
    </location>
</feature>
<evidence type="ECO:0000313" key="6">
    <source>
        <dbReference type="Proteomes" id="UP000825679"/>
    </source>
</evidence>
<feature type="region of interest" description="Disordered" evidence="2">
    <location>
        <begin position="77"/>
        <end position="97"/>
    </location>
</feature>
<sequence>MRLWIVIFTLLLSACGSTPAPISTGPTPTGFYRVKAGDTLYRIAKNNGQSVSDLVRWNNLAKAQDIDVGQLLRVSPPAGVSTKPTTPSQTSLPKVPATKPETAPVAAIALVWPAQGPLLYPYAPPRVKGIGIGGVVGDSIVAAADGKVLYAGDGIRGYGLLLIIQHANGYLTASAHNQKLLVKEGAQVKQGQAVATMGQTGTDSVKLHFEVRYKGQTINPISVLPKK</sequence>
<dbReference type="PANTHER" id="PTHR21666:SF263">
    <property type="entry name" value="MUREIN HYDROLASE ACTIVATOR NLPD"/>
    <property type="match status" value="1"/>
</dbReference>
<proteinExistence type="inferred from homology"/>
<dbReference type="PROSITE" id="PS51782">
    <property type="entry name" value="LYSM"/>
    <property type="match status" value="1"/>
</dbReference>
<evidence type="ECO:0000256" key="1">
    <source>
        <dbReference type="ARBA" id="ARBA00038420"/>
    </source>
</evidence>
<evidence type="ECO:0000256" key="2">
    <source>
        <dbReference type="SAM" id="MobiDB-lite"/>
    </source>
</evidence>
<dbReference type="RefSeq" id="WP_221005044.1">
    <property type="nucleotide sequence ID" value="NZ_CP081150.1"/>
</dbReference>
<evidence type="ECO:0000256" key="3">
    <source>
        <dbReference type="SAM" id="SignalP"/>
    </source>
</evidence>
<keyword evidence="6" id="KW-1185">Reference proteome</keyword>
<dbReference type="SMART" id="SM00257">
    <property type="entry name" value="LysM"/>
    <property type="match status" value="1"/>
</dbReference>
<dbReference type="SUPFAM" id="SSF51261">
    <property type="entry name" value="Duplicated hybrid motif"/>
    <property type="match status" value="1"/>
</dbReference>
<dbReference type="CDD" id="cd00118">
    <property type="entry name" value="LysM"/>
    <property type="match status" value="1"/>
</dbReference>